<name>A0A8J6R475_9GAMM</name>
<feature type="signal peptide" evidence="2">
    <location>
        <begin position="1"/>
        <end position="25"/>
    </location>
</feature>
<dbReference type="GO" id="GO:0006508">
    <property type="term" value="P:proteolysis"/>
    <property type="evidence" value="ECO:0007669"/>
    <property type="project" value="InterPro"/>
</dbReference>
<comment type="caution">
    <text evidence="4">The sequence shown here is derived from an EMBL/GenBank/DDBJ whole genome shotgun (WGS) entry which is preliminary data.</text>
</comment>
<evidence type="ECO:0000256" key="1">
    <source>
        <dbReference type="ARBA" id="ARBA00022801"/>
    </source>
</evidence>
<dbReference type="PANTHER" id="PTHR42776:SF27">
    <property type="entry name" value="DIPEPTIDYL PEPTIDASE FAMILY MEMBER 6"/>
    <property type="match status" value="1"/>
</dbReference>
<dbReference type="EMBL" id="JACXAF010000032">
    <property type="protein sequence ID" value="MBD1391240.1"/>
    <property type="molecule type" value="Genomic_DNA"/>
</dbReference>
<proteinExistence type="predicted"/>
<evidence type="ECO:0000313" key="4">
    <source>
        <dbReference type="EMBL" id="MBD1391240.1"/>
    </source>
</evidence>
<feature type="chain" id="PRO_5035181731" evidence="2">
    <location>
        <begin position="26"/>
        <end position="657"/>
    </location>
</feature>
<dbReference type="SUPFAM" id="SSF82171">
    <property type="entry name" value="DPP6 N-terminal domain-like"/>
    <property type="match status" value="1"/>
</dbReference>
<evidence type="ECO:0000256" key="2">
    <source>
        <dbReference type="SAM" id="SignalP"/>
    </source>
</evidence>
<protein>
    <submittedName>
        <fullName evidence="4">S9 family peptidase</fullName>
    </submittedName>
</protein>
<keyword evidence="5" id="KW-1185">Reference proteome</keyword>
<keyword evidence="1" id="KW-0378">Hydrolase</keyword>
<gene>
    <name evidence="4" type="ORF">IC617_17575</name>
</gene>
<keyword evidence="2" id="KW-0732">Signal</keyword>
<dbReference type="RefSeq" id="WP_191146298.1">
    <property type="nucleotide sequence ID" value="NZ_JACXAF010000032.1"/>
</dbReference>
<sequence>MRIAHFMVRLATVVSLLICPSLALANNQLTASSPLIPLEVFGQLPAKTMIKISPSGKRLAYRDTANGQDILTVIDLAKHEVIGALDLSNIRTDQLYFLSEQQVVIRSTQHRRIRGYAGTHDVSTAFLFDLDSGKIKQMLTPGKGIHKGQGGLGDIVAISSDLAWVYMPAFLSNERNPSSPSYGLVRVKLDNPKRTPRTVHKGTVNARDFFVDQNDELLARERYDEYRKRHIVEAYDDGQWRVVFEETTDYITKGIEGITPDYQALVMSAVAESGHRAYYRLELADGTINGPIFARQDASVAGLLTDLDRVVAGVRYAGFQPSYDFFDDKLSRLFSAITKAMPDDSITLVDYTPDWNTMLFYVEGIGIPGEYYLFSDGEFRFAASSRPQLKPEQVNPVEIFSYQARDGLTIPTLLTRPAHIQTKAPLPAVMLPHGGPEAYDSKGFDWLAQYFASRGFLVIQPQFRGSWGFGLDHVLQGRGQWGKKMQDDLTDAVKVLAQQGQLDANRVCIVGASYGGYAALAGATFTPDLYQCAVSINGVADLEMMLDREKREHRRRGSIVAYWEDAMANGNASDAYLESVSPIHHAAKIDAPILLIHGTIDEVVDIEQSEDMYSTLKKLGKEVTFIELDDEGHYLSRNETRLQTLQAIDQFIHRHIN</sequence>
<accession>A0A8J6R475</accession>
<dbReference type="Gene3D" id="3.40.50.1820">
    <property type="entry name" value="alpha/beta hydrolase"/>
    <property type="match status" value="1"/>
</dbReference>
<dbReference type="SUPFAM" id="SSF53474">
    <property type="entry name" value="alpha/beta-Hydrolases"/>
    <property type="match status" value="1"/>
</dbReference>
<dbReference type="InterPro" id="IPR029058">
    <property type="entry name" value="AB_hydrolase_fold"/>
</dbReference>
<dbReference type="PANTHER" id="PTHR42776">
    <property type="entry name" value="SERINE PEPTIDASE S9 FAMILY MEMBER"/>
    <property type="match status" value="1"/>
</dbReference>
<dbReference type="GO" id="GO:0004252">
    <property type="term" value="F:serine-type endopeptidase activity"/>
    <property type="evidence" value="ECO:0007669"/>
    <property type="project" value="TreeGrafter"/>
</dbReference>
<evidence type="ECO:0000313" key="5">
    <source>
        <dbReference type="Proteomes" id="UP000638014"/>
    </source>
</evidence>
<organism evidence="4 5">
    <name type="scientific">Neiella litorisoli</name>
    <dbReference type="NCBI Taxonomy" id="2771431"/>
    <lineage>
        <taxon>Bacteria</taxon>
        <taxon>Pseudomonadati</taxon>
        <taxon>Pseudomonadota</taxon>
        <taxon>Gammaproteobacteria</taxon>
        <taxon>Alteromonadales</taxon>
        <taxon>Echinimonadaceae</taxon>
        <taxon>Neiella</taxon>
    </lineage>
</organism>
<feature type="domain" description="Peptidase S9 prolyl oligopeptidase catalytic" evidence="3">
    <location>
        <begin position="444"/>
        <end position="656"/>
    </location>
</feature>
<dbReference type="Proteomes" id="UP000638014">
    <property type="component" value="Unassembled WGS sequence"/>
</dbReference>
<evidence type="ECO:0000259" key="3">
    <source>
        <dbReference type="Pfam" id="PF00326"/>
    </source>
</evidence>
<dbReference type="AlphaFoldDB" id="A0A8J6R475"/>
<dbReference type="InterPro" id="IPR001375">
    <property type="entry name" value="Peptidase_S9_cat"/>
</dbReference>
<dbReference type="Pfam" id="PF00326">
    <property type="entry name" value="Peptidase_S9"/>
    <property type="match status" value="1"/>
</dbReference>
<reference evidence="4" key="1">
    <citation type="submission" date="2020-09" db="EMBL/GenBank/DDBJ databases">
        <title>A novel bacterium of genus Neiella, isolated from South China Sea.</title>
        <authorList>
            <person name="Huang H."/>
            <person name="Mo K."/>
            <person name="Hu Y."/>
        </authorList>
    </citation>
    <scope>NUCLEOTIDE SEQUENCE</scope>
    <source>
        <strain evidence="4">HB171785</strain>
    </source>
</reference>